<comment type="caution">
    <text evidence="1">The sequence shown here is derived from an EMBL/GenBank/DDBJ whole genome shotgun (WGS) entry which is preliminary data.</text>
</comment>
<evidence type="ECO:0000313" key="1">
    <source>
        <dbReference type="EMBL" id="MCG7939505.1"/>
    </source>
</evidence>
<dbReference type="EMBL" id="JAEPDI010000006">
    <property type="protein sequence ID" value="MCG7939505.1"/>
    <property type="molecule type" value="Genomic_DNA"/>
</dbReference>
<organism evidence="1 2">
    <name type="scientific">Candidatus Thiodiazotropha lotti</name>
    <dbReference type="NCBI Taxonomy" id="2792787"/>
    <lineage>
        <taxon>Bacteria</taxon>
        <taxon>Pseudomonadati</taxon>
        <taxon>Pseudomonadota</taxon>
        <taxon>Gammaproteobacteria</taxon>
        <taxon>Chromatiales</taxon>
        <taxon>Sedimenticolaceae</taxon>
        <taxon>Candidatus Thiodiazotropha</taxon>
    </lineage>
</organism>
<accession>A0A9E4K4Y3</accession>
<evidence type="ECO:0000313" key="2">
    <source>
        <dbReference type="Proteomes" id="UP000886687"/>
    </source>
</evidence>
<sequence>MSETMTVQEIVTVLAPKQQTPDSLLDTAISKITEYKHAGVDLDLARAVSLAGSEEDKLTMDIKQSISKAVNNKSINVSKLVGNCLDDWEIKIDTKFSEWIKRLQIDIGISVPSIFSTEGNQKTSRKISKLELRHETVKKVIDVLKKEDPSIDPRQLEQGMKRVIFDRCKKDNISLFAITFETFHSEYWRSDLRKQVLKVKDEEKYKS</sequence>
<gene>
    <name evidence="1" type="ORF">JAZ04_11730</name>
</gene>
<proteinExistence type="predicted"/>
<name>A0A9E4K4Y3_9GAMM</name>
<protein>
    <submittedName>
        <fullName evidence="1">Uncharacterized protein</fullName>
    </submittedName>
</protein>
<reference evidence="1" key="1">
    <citation type="journal article" date="2021" name="Proc. Natl. Acad. Sci. U.S.A.">
        <title>Global biogeography of chemosynthetic symbionts reveals both localized and globally distributed symbiont groups. .</title>
        <authorList>
            <person name="Osvatic J.T."/>
            <person name="Wilkins L.G.E."/>
            <person name="Leibrecht L."/>
            <person name="Leray M."/>
            <person name="Zauner S."/>
            <person name="Polzin J."/>
            <person name="Camacho Y."/>
            <person name="Gros O."/>
            <person name="van Gils J.A."/>
            <person name="Eisen J.A."/>
            <person name="Petersen J.M."/>
            <person name="Yuen B."/>
        </authorList>
    </citation>
    <scope>NUCLEOTIDE SEQUENCE</scope>
    <source>
        <strain evidence="1">MAGL173</strain>
    </source>
</reference>
<dbReference type="AlphaFoldDB" id="A0A9E4K4Y3"/>
<dbReference type="Proteomes" id="UP000886687">
    <property type="component" value="Unassembled WGS sequence"/>
</dbReference>